<accession>A0ABU6T8C3</accession>
<feature type="non-terminal residue" evidence="3">
    <location>
        <position position="1"/>
    </location>
</feature>
<sequence>VIGLWVTGALNVVLSPEHKKEMRRYVFNHQNKDGGWGLHIDDQSTMQGTALSYVTLRLIGEDADGGDGAMHKARSWILHRGGPTSIPLWGKLWLSVNNQFLSLYKP</sequence>
<keyword evidence="1" id="KW-0413">Isomerase</keyword>
<proteinExistence type="predicted"/>
<protein>
    <recommendedName>
        <fullName evidence="2">Squalene cyclase N-terminal domain-containing protein</fullName>
    </recommendedName>
</protein>
<evidence type="ECO:0000313" key="3">
    <source>
        <dbReference type="EMBL" id="MED6144975.1"/>
    </source>
</evidence>
<evidence type="ECO:0000259" key="2">
    <source>
        <dbReference type="Pfam" id="PF13249"/>
    </source>
</evidence>
<dbReference type="Proteomes" id="UP001341840">
    <property type="component" value="Unassembled WGS sequence"/>
</dbReference>
<dbReference type="EMBL" id="JASCZI010090687">
    <property type="protein sequence ID" value="MED6144975.1"/>
    <property type="molecule type" value="Genomic_DNA"/>
</dbReference>
<dbReference type="InterPro" id="IPR032697">
    <property type="entry name" value="SQ_cyclase_N"/>
</dbReference>
<dbReference type="PANTHER" id="PTHR11764">
    <property type="entry name" value="TERPENE CYCLASE/MUTASE FAMILY MEMBER"/>
    <property type="match status" value="1"/>
</dbReference>
<evidence type="ECO:0000313" key="4">
    <source>
        <dbReference type="Proteomes" id="UP001341840"/>
    </source>
</evidence>
<dbReference type="Pfam" id="PF13249">
    <property type="entry name" value="SQHop_cyclase_N"/>
    <property type="match status" value="1"/>
</dbReference>
<keyword evidence="4" id="KW-1185">Reference proteome</keyword>
<evidence type="ECO:0000256" key="1">
    <source>
        <dbReference type="ARBA" id="ARBA00023235"/>
    </source>
</evidence>
<dbReference type="PANTHER" id="PTHR11764:SF44">
    <property type="entry name" value="LANOSTEROL SYNTHASE"/>
    <property type="match status" value="1"/>
</dbReference>
<name>A0ABU6T8C3_9FABA</name>
<gene>
    <name evidence="3" type="ORF">PIB30_020626</name>
</gene>
<dbReference type="InterPro" id="IPR018333">
    <property type="entry name" value="Squalene_cyclase"/>
</dbReference>
<dbReference type="Gene3D" id="1.50.10.20">
    <property type="match status" value="1"/>
</dbReference>
<reference evidence="3 4" key="1">
    <citation type="journal article" date="2023" name="Plants (Basel)">
        <title>Bridging the Gap: Combining Genomics and Transcriptomics Approaches to Understand Stylosanthes scabra, an Orphan Legume from the Brazilian Caatinga.</title>
        <authorList>
            <person name="Ferreira-Neto J.R.C."/>
            <person name="da Silva M.D."/>
            <person name="Binneck E."/>
            <person name="de Melo N.F."/>
            <person name="da Silva R.H."/>
            <person name="de Melo A.L.T.M."/>
            <person name="Pandolfi V."/>
            <person name="Bustamante F.O."/>
            <person name="Brasileiro-Vidal A.C."/>
            <person name="Benko-Iseppon A.M."/>
        </authorList>
    </citation>
    <scope>NUCLEOTIDE SEQUENCE [LARGE SCALE GENOMIC DNA]</scope>
    <source>
        <tissue evidence="3">Leaves</tissue>
    </source>
</reference>
<organism evidence="3 4">
    <name type="scientific">Stylosanthes scabra</name>
    <dbReference type="NCBI Taxonomy" id="79078"/>
    <lineage>
        <taxon>Eukaryota</taxon>
        <taxon>Viridiplantae</taxon>
        <taxon>Streptophyta</taxon>
        <taxon>Embryophyta</taxon>
        <taxon>Tracheophyta</taxon>
        <taxon>Spermatophyta</taxon>
        <taxon>Magnoliopsida</taxon>
        <taxon>eudicotyledons</taxon>
        <taxon>Gunneridae</taxon>
        <taxon>Pentapetalae</taxon>
        <taxon>rosids</taxon>
        <taxon>fabids</taxon>
        <taxon>Fabales</taxon>
        <taxon>Fabaceae</taxon>
        <taxon>Papilionoideae</taxon>
        <taxon>50 kb inversion clade</taxon>
        <taxon>dalbergioids sensu lato</taxon>
        <taxon>Dalbergieae</taxon>
        <taxon>Pterocarpus clade</taxon>
        <taxon>Stylosanthes</taxon>
    </lineage>
</organism>
<feature type="domain" description="Squalene cyclase N-terminal" evidence="2">
    <location>
        <begin position="15"/>
        <end position="99"/>
    </location>
</feature>
<comment type="caution">
    <text evidence="3">The sequence shown here is derived from an EMBL/GenBank/DDBJ whole genome shotgun (WGS) entry which is preliminary data.</text>
</comment>
<dbReference type="InterPro" id="IPR008930">
    <property type="entry name" value="Terpenoid_cyclase/PrenylTrfase"/>
</dbReference>
<dbReference type="SUPFAM" id="SSF48239">
    <property type="entry name" value="Terpenoid cyclases/Protein prenyltransferases"/>
    <property type="match status" value="1"/>
</dbReference>